<dbReference type="NCBIfam" id="TIGR01764">
    <property type="entry name" value="excise"/>
    <property type="match status" value="1"/>
</dbReference>
<dbReference type="EMBL" id="JBBGZH010000001">
    <property type="protein sequence ID" value="MEJ5019340.1"/>
    <property type="molecule type" value="Genomic_DNA"/>
</dbReference>
<reference evidence="1 2" key="1">
    <citation type="submission" date="2023-12" db="EMBL/GenBank/DDBJ databases">
        <title>Gut-associated functions are favored during microbiome assembly across C. elegans life.</title>
        <authorList>
            <person name="Zimmermann J."/>
        </authorList>
    </citation>
    <scope>NUCLEOTIDE SEQUENCE [LARGE SCALE GENOMIC DNA]</scope>
    <source>
        <strain evidence="1 2">MYb71</strain>
    </source>
</reference>
<dbReference type="Proteomes" id="UP001375812">
    <property type="component" value="Unassembled WGS sequence"/>
</dbReference>
<sequence>MTHHHSNDNIAFTPETLAARWQCSPQHLRDLVNKNRLPSFRVGRLYRIPYNAVLDYECPTMSDKSFSAANGTPFGTTENQRTDEACAPLIVMRPHVAYKISNAILQRRRAHSSAILSLHILKQRMAKSLIQNGFDMPENKLKVILRTCGQIRSPRTSALSMPRAVI</sequence>
<protein>
    <submittedName>
        <fullName evidence="1">Helix-turn-helix domain-containing protein</fullName>
    </submittedName>
</protein>
<gene>
    <name evidence="1" type="ORF">WH297_06250</name>
</gene>
<evidence type="ECO:0000313" key="2">
    <source>
        <dbReference type="Proteomes" id="UP001375812"/>
    </source>
</evidence>
<accession>A0ABU8PAQ7</accession>
<proteinExistence type="predicted"/>
<organism evidence="1 2">
    <name type="scientific">Ochrobactrum vermis</name>
    <dbReference type="NCBI Taxonomy" id="1827297"/>
    <lineage>
        <taxon>Bacteria</taxon>
        <taxon>Pseudomonadati</taxon>
        <taxon>Pseudomonadota</taxon>
        <taxon>Alphaproteobacteria</taxon>
        <taxon>Hyphomicrobiales</taxon>
        <taxon>Brucellaceae</taxon>
        <taxon>Brucella/Ochrobactrum group</taxon>
        <taxon>Ochrobactrum</taxon>
    </lineage>
</organism>
<name>A0ABU8PAQ7_9HYPH</name>
<dbReference type="RefSeq" id="WP_105541844.1">
    <property type="nucleotide sequence ID" value="NZ_JBBGZH010000001.1"/>
</dbReference>
<dbReference type="InterPro" id="IPR010093">
    <property type="entry name" value="SinI_DNA-bd"/>
</dbReference>
<evidence type="ECO:0000313" key="1">
    <source>
        <dbReference type="EMBL" id="MEJ5019340.1"/>
    </source>
</evidence>
<keyword evidence="2" id="KW-1185">Reference proteome</keyword>
<comment type="caution">
    <text evidence="1">The sequence shown here is derived from an EMBL/GenBank/DDBJ whole genome shotgun (WGS) entry which is preliminary data.</text>
</comment>